<dbReference type="GeneID" id="115416163"/>
<feature type="domain" description="C2H2-type" evidence="12">
    <location>
        <begin position="1052"/>
        <end position="1080"/>
    </location>
</feature>
<feature type="compositionally biased region" description="Polar residues" evidence="11">
    <location>
        <begin position="662"/>
        <end position="671"/>
    </location>
</feature>
<dbReference type="InterPro" id="IPR057828">
    <property type="entry name" value="Znf_C2H2_ZNF142_13th"/>
</dbReference>
<dbReference type="Pfam" id="PF13909">
    <property type="entry name" value="zf-H2C2_5"/>
    <property type="match status" value="1"/>
</dbReference>
<feature type="domain" description="C2H2-type" evidence="12">
    <location>
        <begin position="1223"/>
        <end position="1250"/>
    </location>
</feature>
<keyword evidence="5" id="KW-0862">Zinc</keyword>
<feature type="compositionally biased region" description="Acidic residues" evidence="11">
    <location>
        <begin position="644"/>
        <end position="658"/>
    </location>
</feature>
<accession>A0A673B0I2</accession>
<evidence type="ECO:0000256" key="9">
    <source>
        <dbReference type="ARBA" id="ARBA00023242"/>
    </source>
</evidence>
<keyword evidence="7" id="KW-0238">DNA-binding</keyword>
<dbReference type="PROSITE" id="PS00028">
    <property type="entry name" value="ZINC_FINGER_C2H2_1"/>
    <property type="match status" value="14"/>
</dbReference>
<evidence type="ECO:0000313" key="14">
    <source>
        <dbReference type="Proteomes" id="UP000472271"/>
    </source>
</evidence>
<sequence>MEASGAPPSDGTMVSNPPHVSPSTDDSSDLELGGLPGNRNAAEPAGGAHLPTGFHVGGVEQVFHTCPQCGRGFKTGSHLQEHVQLHFPDPSLQCPSCKHHFTSRTKLRLHRLREAGVKLHRCHLCPYSAVERNAVRRHLRGVHAEEDGGGRRYPCPACGQSFVQSRSLKAHMKTHAVPPQNAPSTCVQQGCSFQSPVRKALLRHAADAHRIQAVECRRRSCGAVFSSHADMERHYQTHLAYHCSQCDFCSSNKSVLLRHERGGHPGTEKFSCDFCAFQTFNPVEFQRHLGHFHANEKIHGCPQCTYVTAHKRGLKRHMRTHSGEKPYKCSVCDFRCADESYLSRHMLIHSDQKNYMCAECGYVTKWKHYLSVHMRKHNRDFRYQCDTCPYRCHRMDQLKSHQLRHQAKSLICEICAYACKRKHELRNHMSTKHSGSGKQPAVYKCNYCAYSSCYRQALQNHENCKHTKLKEFRCVLCTYSSFSSISLFVHKRKAHGYKPGDNAWLRNYTAKEERNSPQPGLDKTPSTTEGLVATPKEKCDNLLDSADVSTGKETTASLKAADSRSDLDVVSQQVVYEGNSDRLQSTNPIEECCTLVLTTLSTTDDCNPPLEDEDKNCTDGPSLTCGGSDMSQVKADLSSTTSSVEDDDGPVTEECEVEDTCHSSNDTTQPAKTPELENDADVSSSPFPSEHNWLSESEVRLKLMKKHDRDQAEVMVLDGRVQMLTVPTKGVHRSDCKDTALKNCCNSACDSRIKSRRCEVAKRSSASQWKTRKTETKDTPTVGRQSKQTDEGTRSDVSEHTSDLQDQKLNQHVECTSDPTTSKTFLSGSLKSSEFEHQHSKIQRKPLLKSKLVLKQFAFTNAHKSVSLQKSSLCVKNNGLFKCKHCGFTSVKLSTVKQHLSTCSKRTNQTLDLDDESVKEKQDLVKDKSNHAAKVLRKRKIFSGPSGTFKCSQEKLLDGHEKYGCMKPEELQCSMCSFVAKCQMSLTQHILHNHQKKKYGKATPAHLCTCKKDPCPGLRREKPHGCHYCPFCTLRHYRLEEHETLHTGTGRHRCDVCDKAFGNVTKLQQHKRRVHDKQPSHFCPLCDYGGYTLDDVRRHNLRCHTGELRHTCTHCQARFSSNIALRNHCKRAHQLQVCFSCELCDYTCGSTATLKIHQRRKHPVFKCTTCRESFDTKEHLEVHRRSHLLHPCQVCTFAAKTRQMLAQHLLNEHEQGPSENKPLKCTTCPFACAHQLVLEQHLRSHGGKRLYECTECKYSTQNKQKMTWHVRIHTGEKPYSCEQCTYTCADPTRLKLHLRVHQDEKKFLCPECGYKCKWATQLKYHMTKHTGHKPYACTECDYRTNRADALRAHADARHRHTRPYVCENCGKAFKSVAVLKSHQRRHGDGRPYACGLCPRSFRWGAGLRQHYLNHTHKRPFHCRYCSYRAKQRFQVVKHLHRLHPLESAEQGVGQDSEGRSLTLKEALEGRL</sequence>
<evidence type="ECO:0000256" key="10">
    <source>
        <dbReference type="PROSITE-ProRule" id="PRU00042"/>
    </source>
</evidence>
<dbReference type="GO" id="GO:0010468">
    <property type="term" value="P:regulation of gene expression"/>
    <property type="evidence" value="ECO:0007669"/>
    <property type="project" value="UniProtKB-ARBA"/>
</dbReference>
<dbReference type="GO" id="GO:0008270">
    <property type="term" value="F:zinc ion binding"/>
    <property type="evidence" value="ECO:0007669"/>
    <property type="project" value="UniProtKB-KW"/>
</dbReference>
<keyword evidence="2" id="KW-0479">Metal-binding</keyword>
<dbReference type="Pfam" id="PF23574">
    <property type="entry name" value="zf-C2H2_ZNF142_18"/>
    <property type="match status" value="1"/>
</dbReference>
<feature type="domain" description="C2H2-type" evidence="12">
    <location>
        <begin position="1307"/>
        <end position="1334"/>
    </location>
</feature>
<dbReference type="FunFam" id="3.30.160.60:FF:001657">
    <property type="entry name" value="Zinc finger protein 142"/>
    <property type="match status" value="1"/>
</dbReference>
<dbReference type="Gene3D" id="3.30.160.60">
    <property type="entry name" value="Classic Zinc Finger"/>
    <property type="match status" value="17"/>
</dbReference>
<dbReference type="FunFam" id="3.30.160.60:FF:000446">
    <property type="entry name" value="Zinc finger protein"/>
    <property type="match status" value="1"/>
</dbReference>
<dbReference type="RefSeq" id="XP_029985743.1">
    <property type="nucleotide sequence ID" value="XM_030129883.1"/>
</dbReference>
<dbReference type="InterPro" id="IPR057829">
    <property type="entry name" value="Znf_C2H2_ZN142_21/23"/>
</dbReference>
<organism evidence="13 14">
    <name type="scientific">Sphaeramia orbicularis</name>
    <name type="common">orbiculate cardinalfish</name>
    <dbReference type="NCBI Taxonomy" id="375764"/>
    <lineage>
        <taxon>Eukaryota</taxon>
        <taxon>Metazoa</taxon>
        <taxon>Chordata</taxon>
        <taxon>Craniata</taxon>
        <taxon>Vertebrata</taxon>
        <taxon>Euteleostomi</taxon>
        <taxon>Actinopterygii</taxon>
        <taxon>Neopterygii</taxon>
        <taxon>Teleostei</taxon>
        <taxon>Neoteleostei</taxon>
        <taxon>Acanthomorphata</taxon>
        <taxon>Gobiaria</taxon>
        <taxon>Kurtiformes</taxon>
        <taxon>Apogonoidei</taxon>
        <taxon>Apogonidae</taxon>
        <taxon>Apogoninae</taxon>
        <taxon>Sphaeramia</taxon>
    </lineage>
</organism>
<dbReference type="InParanoid" id="A0A673B0I2"/>
<feature type="compositionally biased region" description="Basic and acidic residues" evidence="11">
    <location>
        <begin position="787"/>
        <end position="810"/>
    </location>
</feature>
<feature type="domain" description="C2H2-type" evidence="12">
    <location>
        <begin position="1251"/>
        <end position="1278"/>
    </location>
</feature>
<dbReference type="Pfam" id="PF23612">
    <property type="entry name" value="zf-C2H2_ZN142"/>
    <property type="match status" value="1"/>
</dbReference>
<dbReference type="FunFam" id="3.30.160.60:FF:001062">
    <property type="entry name" value="Zinc finger protein 142"/>
    <property type="match status" value="1"/>
</dbReference>
<feature type="region of interest" description="Disordered" evidence="11">
    <location>
        <begin position="610"/>
        <end position="691"/>
    </location>
</feature>
<feature type="domain" description="C2H2-type" evidence="12">
    <location>
        <begin position="1392"/>
        <end position="1419"/>
    </location>
</feature>
<feature type="domain" description="C2H2-type" evidence="12">
    <location>
        <begin position="355"/>
        <end position="382"/>
    </location>
</feature>
<feature type="domain" description="C2H2-type" evidence="12">
    <location>
        <begin position="1165"/>
        <end position="1187"/>
    </location>
</feature>
<evidence type="ECO:0000256" key="1">
    <source>
        <dbReference type="ARBA" id="ARBA00004123"/>
    </source>
</evidence>
<dbReference type="FunFam" id="3.30.160.60:FF:000100">
    <property type="entry name" value="Zinc finger 45-like"/>
    <property type="match status" value="1"/>
</dbReference>
<feature type="domain" description="C2H2-type" evidence="12">
    <location>
        <begin position="327"/>
        <end position="354"/>
    </location>
</feature>
<dbReference type="CTD" id="7701"/>
<evidence type="ECO:0000256" key="5">
    <source>
        <dbReference type="ARBA" id="ARBA00022833"/>
    </source>
</evidence>
<dbReference type="PROSITE" id="PS50157">
    <property type="entry name" value="ZINC_FINGER_C2H2_2"/>
    <property type="match status" value="19"/>
</dbReference>
<dbReference type="Pfam" id="PF23611">
    <property type="entry name" value="zf-C2H2_16"/>
    <property type="match status" value="2"/>
</dbReference>
<feature type="domain" description="C2H2-type" evidence="12">
    <location>
        <begin position="153"/>
        <end position="180"/>
    </location>
</feature>
<keyword evidence="9" id="KW-0539">Nucleus</keyword>
<dbReference type="FunFam" id="3.30.160.60:FF:002117">
    <property type="entry name" value="Zinc finger protein 142"/>
    <property type="match status" value="1"/>
</dbReference>
<evidence type="ECO:0000256" key="11">
    <source>
        <dbReference type="SAM" id="MobiDB-lite"/>
    </source>
</evidence>
<keyword evidence="6" id="KW-0805">Transcription regulation</keyword>
<proteinExistence type="predicted"/>
<dbReference type="FunFam" id="3.30.160.60:FF:000614">
    <property type="entry name" value="Zinc finger protein 142"/>
    <property type="match status" value="1"/>
</dbReference>
<dbReference type="Ensembl" id="ENSSORT00005034948.1">
    <property type="protein sequence ID" value="ENSSORP00005034033.1"/>
    <property type="gene ID" value="ENSSORG00005016100.1"/>
</dbReference>
<reference evidence="13" key="1">
    <citation type="submission" date="2025-08" db="UniProtKB">
        <authorList>
            <consortium name="Ensembl"/>
        </authorList>
    </citation>
    <scope>IDENTIFICATION</scope>
</reference>
<evidence type="ECO:0000256" key="6">
    <source>
        <dbReference type="ARBA" id="ARBA00023015"/>
    </source>
</evidence>
<dbReference type="SUPFAM" id="SSF57667">
    <property type="entry name" value="beta-beta-alpha zinc fingers"/>
    <property type="match status" value="14"/>
</dbReference>
<feature type="domain" description="C2H2-type" evidence="12">
    <location>
        <begin position="1364"/>
        <end position="1391"/>
    </location>
</feature>
<keyword evidence="14" id="KW-1185">Reference proteome</keyword>
<reference evidence="13" key="2">
    <citation type="submission" date="2025-09" db="UniProtKB">
        <authorList>
            <consortium name="Ensembl"/>
        </authorList>
    </citation>
    <scope>IDENTIFICATION</scope>
</reference>
<evidence type="ECO:0000256" key="3">
    <source>
        <dbReference type="ARBA" id="ARBA00022737"/>
    </source>
</evidence>
<dbReference type="GO" id="GO:0005634">
    <property type="term" value="C:nucleus"/>
    <property type="evidence" value="ECO:0007669"/>
    <property type="project" value="UniProtKB-SubCell"/>
</dbReference>
<dbReference type="PANTHER" id="PTHR24379:SF121">
    <property type="entry name" value="C2H2-TYPE DOMAIN-CONTAINING PROTEIN"/>
    <property type="match status" value="1"/>
</dbReference>
<feature type="compositionally biased region" description="Polar residues" evidence="11">
    <location>
        <begin position="681"/>
        <end position="691"/>
    </location>
</feature>
<dbReference type="GO" id="GO:0003677">
    <property type="term" value="F:DNA binding"/>
    <property type="evidence" value="ECO:0007669"/>
    <property type="project" value="UniProtKB-KW"/>
</dbReference>
<feature type="domain" description="C2H2-type" evidence="12">
    <location>
        <begin position="1279"/>
        <end position="1306"/>
    </location>
</feature>
<feature type="domain" description="C2H2-type" evidence="12">
    <location>
        <begin position="214"/>
        <end position="238"/>
    </location>
</feature>
<dbReference type="Proteomes" id="UP000472271">
    <property type="component" value="Unassembled WGS sequence"/>
</dbReference>
<evidence type="ECO:0000256" key="8">
    <source>
        <dbReference type="ARBA" id="ARBA00023163"/>
    </source>
</evidence>
<feature type="domain" description="C2H2-type" evidence="12">
    <location>
        <begin position="1110"/>
        <end position="1133"/>
    </location>
</feature>
<gene>
    <name evidence="13" type="primary">znf142</name>
</gene>
<evidence type="ECO:0000259" key="12">
    <source>
        <dbReference type="PROSITE" id="PS50157"/>
    </source>
</evidence>
<name>A0A673B0I2_9TELE</name>
<dbReference type="FunFam" id="3.30.160.60:FF:000012">
    <property type="entry name" value="RB-associated KRAB zinc finger protein-like"/>
    <property type="match status" value="1"/>
</dbReference>
<evidence type="ECO:0000256" key="4">
    <source>
        <dbReference type="ARBA" id="ARBA00022771"/>
    </source>
</evidence>
<feature type="region of interest" description="Disordered" evidence="11">
    <location>
        <begin position="1"/>
        <end position="49"/>
    </location>
</feature>
<evidence type="ECO:0000256" key="2">
    <source>
        <dbReference type="ARBA" id="ARBA00022723"/>
    </source>
</evidence>
<keyword evidence="3" id="KW-0677">Repeat</keyword>
<feature type="domain" description="C2H2-type" evidence="12">
    <location>
        <begin position="64"/>
        <end position="91"/>
    </location>
</feature>
<dbReference type="OrthoDB" id="6077919at2759"/>
<dbReference type="FunCoup" id="A0A673B0I2">
    <property type="interactions" value="1692"/>
</dbReference>
<dbReference type="InterPro" id="IPR036236">
    <property type="entry name" value="Znf_C2H2_sf"/>
</dbReference>
<protein>
    <recommendedName>
        <fullName evidence="12">C2H2-type domain-containing protein</fullName>
    </recommendedName>
</protein>
<evidence type="ECO:0000256" key="7">
    <source>
        <dbReference type="ARBA" id="ARBA00023125"/>
    </source>
</evidence>
<dbReference type="Pfam" id="PF00096">
    <property type="entry name" value="zf-C2H2"/>
    <property type="match status" value="5"/>
</dbReference>
<feature type="domain" description="C2H2-type" evidence="12">
    <location>
        <begin position="299"/>
        <end position="326"/>
    </location>
</feature>
<dbReference type="PANTHER" id="PTHR24379">
    <property type="entry name" value="KRAB AND ZINC FINGER DOMAIN-CONTAINING"/>
    <property type="match status" value="1"/>
</dbReference>
<comment type="subcellular location">
    <subcellularLocation>
        <location evidence="1">Nucleus</location>
    </subcellularLocation>
</comment>
<feature type="domain" description="C2H2-type" evidence="12">
    <location>
        <begin position="120"/>
        <end position="148"/>
    </location>
</feature>
<feature type="region of interest" description="Disordered" evidence="11">
    <location>
        <begin position="760"/>
        <end position="810"/>
    </location>
</feature>
<dbReference type="SMART" id="SM00355">
    <property type="entry name" value="ZnF_C2H2"/>
    <property type="match status" value="32"/>
</dbReference>
<dbReference type="InterPro" id="IPR056438">
    <property type="entry name" value="Znf-C2H2_CTCF"/>
</dbReference>
<dbReference type="FunFam" id="3.30.160.60:FF:002452">
    <property type="entry name" value="zinc finger protein 142 isoform X4"/>
    <property type="match status" value="1"/>
</dbReference>
<feature type="domain" description="C2H2-type" evidence="12">
    <location>
        <begin position="241"/>
        <end position="269"/>
    </location>
</feature>
<feature type="region of interest" description="Disordered" evidence="11">
    <location>
        <begin position="511"/>
        <end position="530"/>
    </location>
</feature>
<feature type="domain" description="C2H2-type" evidence="12">
    <location>
        <begin position="443"/>
        <end position="471"/>
    </location>
</feature>
<dbReference type="InterPro" id="IPR013087">
    <property type="entry name" value="Znf_C2H2_type"/>
</dbReference>
<keyword evidence="8" id="KW-0804">Transcription</keyword>
<keyword evidence="4 10" id="KW-0863">Zinc-finger</keyword>
<feature type="domain" description="C2H2-type" evidence="12">
    <location>
        <begin position="1335"/>
        <end position="1363"/>
    </location>
</feature>
<evidence type="ECO:0000313" key="13">
    <source>
        <dbReference type="Ensembl" id="ENSSORP00005034033.1"/>
    </source>
</evidence>